<reference evidence="2 3" key="1">
    <citation type="journal article" date="2018" name="Genome Biol. Evol.">
        <title>Multiple Roots of Fruiting Body Formation in Amoebozoa.</title>
        <authorList>
            <person name="Hillmann F."/>
            <person name="Forbes G."/>
            <person name="Novohradska S."/>
            <person name="Ferling I."/>
            <person name="Riege K."/>
            <person name="Groth M."/>
            <person name="Westermann M."/>
            <person name="Marz M."/>
            <person name="Spaller T."/>
            <person name="Winckler T."/>
            <person name="Schaap P."/>
            <person name="Glockner G."/>
        </authorList>
    </citation>
    <scope>NUCLEOTIDE SEQUENCE [LARGE SCALE GENOMIC DNA]</scope>
    <source>
        <strain evidence="2 3">Jena</strain>
    </source>
</reference>
<dbReference type="AlphaFoldDB" id="A0A2P6NXQ6"/>
<comment type="caution">
    <text evidence="2">The sequence shown here is derived from an EMBL/GenBank/DDBJ whole genome shotgun (WGS) entry which is preliminary data.</text>
</comment>
<keyword evidence="3" id="KW-1185">Reference proteome</keyword>
<evidence type="ECO:0000313" key="3">
    <source>
        <dbReference type="Proteomes" id="UP000241769"/>
    </source>
</evidence>
<gene>
    <name evidence="2" type="ORF">PROFUN_02837</name>
</gene>
<organism evidence="2 3">
    <name type="scientific">Planoprotostelium fungivorum</name>
    <dbReference type="NCBI Taxonomy" id="1890364"/>
    <lineage>
        <taxon>Eukaryota</taxon>
        <taxon>Amoebozoa</taxon>
        <taxon>Evosea</taxon>
        <taxon>Variosea</taxon>
        <taxon>Cavosteliida</taxon>
        <taxon>Cavosteliaceae</taxon>
        <taxon>Planoprotostelium</taxon>
    </lineage>
</organism>
<protein>
    <submittedName>
        <fullName evidence="2">Uncharacterized protein</fullName>
    </submittedName>
</protein>
<feature type="region of interest" description="Disordered" evidence="1">
    <location>
        <begin position="46"/>
        <end position="65"/>
    </location>
</feature>
<name>A0A2P6NXQ6_9EUKA</name>
<dbReference type="InParanoid" id="A0A2P6NXQ6"/>
<evidence type="ECO:0000313" key="2">
    <source>
        <dbReference type="EMBL" id="PRP88741.1"/>
    </source>
</evidence>
<sequence>MIPRMTNKYLDLFNVRDRRLLRPIIHELAPIDFIELSPNDLHRSFDITTSPPIAPPSEDENQSDRVDVHLVSTQKRERDETVDTSKDVVPEKKRCRREEDSSVCNEGLNILSPPHFFGDNEFGVAAPAVEGFVDQYAICDQMEFTLLLRQSEILTGFY</sequence>
<evidence type="ECO:0000256" key="1">
    <source>
        <dbReference type="SAM" id="MobiDB-lite"/>
    </source>
</evidence>
<proteinExistence type="predicted"/>
<accession>A0A2P6NXQ6</accession>
<dbReference type="EMBL" id="MDYQ01000008">
    <property type="protein sequence ID" value="PRP88741.1"/>
    <property type="molecule type" value="Genomic_DNA"/>
</dbReference>
<dbReference type="Proteomes" id="UP000241769">
    <property type="component" value="Unassembled WGS sequence"/>
</dbReference>
<feature type="region of interest" description="Disordered" evidence="1">
    <location>
        <begin position="73"/>
        <end position="94"/>
    </location>
</feature>